<keyword evidence="3" id="KW-1185">Reference proteome</keyword>
<dbReference type="AlphaFoldDB" id="A0A7J8MD44"/>
<evidence type="ECO:0000313" key="3">
    <source>
        <dbReference type="Proteomes" id="UP000593572"/>
    </source>
</evidence>
<dbReference type="EMBL" id="JABEZX010000008">
    <property type="protein sequence ID" value="MBA0562648.1"/>
    <property type="molecule type" value="Genomic_DNA"/>
</dbReference>
<accession>A0A7J8MD44</accession>
<evidence type="ECO:0000259" key="1">
    <source>
        <dbReference type="Pfam" id="PF14111"/>
    </source>
</evidence>
<proteinExistence type="predicted"/>
<evidence type="ECO:0000313" key="2">
    <source>
        <dbReference type="EMBL" id="MBA0562648.1"/>
    </source>
</evidence>
<dbReference type="InterPro" id="IPR025558">
    <property type="entry name" value="DUF4283"/>
</dbReference>
<dbReference type="PANTHER" id="PTHR31286">
    <property type="entry name" value="GLYCINE-RICH CELL WALL STRUCTURAL PROTEIN 1.8-LIKE"/>
    <property type="match status" value="1"/>
</dbReference>
<dbReference type="Proteomes" id="UP000593572">
    <property type="component" value="Unassembled WGS sequence"/>
</dbReference>
<gene>
    <name evidence="2" type="ORF">Golob_007675</name>
</gene>
<sequence>MANIWHPIKGVHIRDLGEKRFLLQFYHVMDLDRVLKGSSWTFNNHLLVLHKLQWGEDPLKIPLFMVPFWVQMHDVPIGFFSENLAVQLGNFIGEFIEYDGLNLEKENRNYMRLRVKIDGENLMSDRALIDMEHDLGDDVLIGEEGKKGNRGEIEGVIVLGNENSLTGRNRRVLEVNNFVLAAAKRQTYRTQ</sequence>
<organism evidence="2 3">
    <name type="scientific">Gossypium lobatum</name>
    <dbReference type="NCBI Taxonomy" id="34289"/>
    <lineage>
        <taxon>Eukaryota</taxon>
        <taxon>Viridiplantae</taxon>
        <taxon>Streptophyta</taxon>
        <taxon>Embryophyta</taxon>
        <taxon>Tracheophyta</taxon>
        <taxon>Spermatophyta</taxon>
        <taxon>Magnoliopsida</taxon>
        <taxon>eudicotyledons</taxon>
        <taxon>Gunneridae</taxon>
        <taxon>Pentapetalae</taxon>
        <taxon>rosids</taxon>
        <taxon>malvids</taxon>
        <taxon>Malvales</taxon>
        <taxon>Malvaceae</taxon>
        <taxon>Malvoideae</taxon>
        <taxon>Gossypium</taxon>
    </lineage>
</organism>
<name>A0A7J8MD44_9ROSI</name>
<dbReference type="PANTHER" id="PTHR31286:SF153">
    <property type="entry name" value="DUF4283 DOMAIN PROTEIN"/>
    <property type="match status" value="1"/>
</dbReference>
<dbReference type="InterPro" id="IPR040256">
    <property type="entry name" value="At4g02000-like"/>
</dbReference>
<comment type="caution">
    <text evidence="2">The sequence shown here is derived from an EMBL/GenBank/DDBJ whole genome shotgun (WGS) entry which is preliminary data.</text>
</comment>
<protein>
    <recommendedName>
        <fullName evidence="1">DUF4283 domain-containing protein</fullName>
    </recommendedName>
</protein>
<feature type="domain" description="DUF4283" evidence="1">
    <location>
        <begin position="1"/>
        <end position="58"/>
    </location>
</feature>
<reference evidence="2 3" key="1">
    <citation type="journal article" date="2019" name="Genome Biol. Evol.">
        <title>Insights into the evolution of the New World diploid cottons (Gossypium, subgenus Houzingenia) based on genome sequencing.</title>
        <authorList>
            <person name="Grover C.E."/>
            <person name="Arick M.A. 2nd"/>
            <person name="Thrash A."/>
            <person name="Conover J.L."/>
            <person name="Sanders W.S."/>
            <person name="Peterson D.G."/>
            <person name="Frelichowski J.E."/>
            <person name="Scheffler J.A."/>
            <person name="Scheffler B.E."/>
            <person name="Wendel J.F."/>
        </authorList>
    </citation>
    <scope>NUCLEOTIDE SEQUENCE [LARGE SCALE GENOMIC DNA]</scope>
    <source>
        <strain evidence="2">157</strain>
        <tissue evidence="2">Leaf</tissue>
    </source>
</reference>
<dbReference type="Pfam" id="PF14111">
    <property type="entry name" value="DUF4283"/>
    <property type="match status" value="1"/>
</dbReference>